<dbReference type="GO" id="GO:0006886">
    <property type="term" value="P:intracellular protein transport"/>
    <property type="evidence" value="ECO:0007669"/>
    <property type="project" value="TreeGrafter"/>
</dbReference>
<dbReference type="GO" id="GO:0032456">
    <property type="term" value="P:endocytic recycling"/>
    <property type="evidence" value="ECO:0007669"/>
    <property type="project" value="TreeGrafter"/>
</dbReference>
<feature type="region of interest" description="Disordered" evidence="1">
    <location>
        <begin position="112"/>
        <end position="139"/>
    </location>
</feature>
<dbReference type="PANTHER" id="PTHR12431">
    <property type="entry name" value="SORTING NEXIN 17 AND 27"/>
    <property type="match status" value="1"/>
</dbReference>
<feature type="domain" description="Sorting nexin-17/31 FERM" evidence="3">
    <location>
        <begin position="296"/>
        <end position="375"/>
    </location>
</feature>
<protein>
    <recommendedName>
        <fullName evidence="7">PX domain-containing protein</fullName>
    </recommendedName>
</protein>
<dbReference type="Pfam" id="PF21271">
    <property type="entry name" value="SNX17-31_F2_FERM"/>
    <property type="match status" value="1"/>
</dbReference>
<sequence>MRMGRYRGRPVYGHVVHKAPLLRIQDLAERNRAFKEVAKMYGTVQRQTEPRRRITAFRLSGGGHLPSLGLTPQSGSFQHLKELIRTERARELQEQRMAEEVAARAAALKELAGTGSHRSQANYRDNNYNYDTDGREDQRESYMGRGGILAFPDLLGPSSRQDPDDTRYVQDYGYSRDRPRAHGSSLFDTSSFNVGYNIHINGIFHCTVRYKQLHNLHEQLKKEFGNDNLPPFPPKKLLPLTGGQLEGRRTLLEKYIQTEKGWINCTRDVKMQLTNLQTRLAKREYIELARTLKYYGFMQFTPCYCDFPKPQTKVLIAIGDQELSMRLVGPGQFVKEGCFKNKQDIAANSQVNVNSALELSFEYLMSKEKLQWITIS</sequence>
<dbReference type="GO" id="GO:0005769">
    <property type="term" value="C:early endosome"/>
    <property type="evidence" value="ECO:0007669"/>
    <property type="project" value="TreeGrafter"/>
</dbReference>
<dbReference type="Proteomes" id="UP000292052">
    <property type="component" value="Unassembled WGS sequence"/>
</dbReference>
<dbReference type="Gene3D" id="2.30.29.30">
    <property type="entry name" value="Pleckstrin-homology domain (PH domain)/Phosphotyrosine-binding domain (PTB)"/>
    <property type="match status" value="1"/>
</dbReference>
<feature type="compositionally biased region" description="Low complexity" evidence="1">
    <location>
        <begin position="122"/>
        <end position="131"/>
    </location>
</feature>
<dbReference type="STRING" id="1661398.A0A482VTT4"/>
<evidence type="ECO:0000313" key="5">
    <source>
        <dbReference type="EMBL" id="RZC35849.1"/>
    </source>
</evidence>
<keyword evidence="6" id="KW-1185">Reference proteome</keyword>
<name>A0A482VTT4_ASBVE</name>
<evidence type="ECO:0000313" key="6">
    <source>
        <dbReference type="Proteomes" id="UP000292052"/>
    </source>
</evidence>
<dbReference type="AlphaFoldDB" id="A0A482VTT4"/>
<accession>A0A482VTT4</accession>
<dbReference type="Gene3D" id="3.30.1520.10">
    <property type="entry name" value="Phox-like domain"/>
    <property type="match status" value="1"/>
</dbReference>
<comment type="caution">
    <text evidence="5">The sequence shown here is derived from an EMBL/GenBank/DDBJ whole genome shotgun (WGS) entry which is preliminary data.</text>
</comment>
<feature type="domain" description="Sortin nexin 17/31 FERM" evidence="4">
    <location>
        <begin position="258"/>
        <end position="293"/>
    </location>
</feature>
<reference evidence="5 6" key="1">
    <citation type="submission" date="2017-03" db="EMBL/GenBank/DDBJ databases">
        <title>Genome of the blue death feigning beetle - Asbolus verrucosus.</title>
        <authorList>
            <person name="Rider S.D."/>
        </authorList>
    </citation>
    <scope>NUCLEOTIDE SEQUENCE [LARGE SCALE GENOMIC DNA]</scope>
    <source>
        <strain evidence="5">Butters</strain>
        <tissue evidence="5">Head and leg muscle</tissue>
    </source>
</reference>
<dbReference type="InterPro" id="IPR040842">
    <property type="entry name" value="SNX17/31_FERM"/>
</dbReference>
<dbReference type="EMBL" id="QDEB01067320">
    <property type="protein sequence ID" value="RZC35849.1"/>
    <property type="molecule type" value="Genomic_DNA"/>
</dbReference>
<evidence type="ECO:0000259" key="2">
    <source>
        <dbReference type="Pfam" id="PF00787"/>
    </source>
</evidence>
<gene>
    <name evidence="5" type="ORF">BDFB_000003</name>
</gene>
<dbReference type="InterPro" id="IPR001683">
    <property type="entry name" value="PX_dom"/>
</dbReference>
<dbReference type="Pfam" id="PF00787">
    <property type="entry name" value="PX"/>
    <property type="match status" value="1"/>
</dbReference>
<proteinExistence type="predicted"/>
<dbReference type="InterPro" id="IPR011993">
    <property type="entry name" value="PH-like_dom_sf"/>
</dbReference>
<dbReference type="GO" id="GO:0035091">
    <property type="term" value="F:phosphatidylinositol binding"/>
    <property type="evidence" value="ECO:0007669"/>
    <property type="project" value="InterPro"/>
</dbReference>
<evidence type="ECO:0000259" key="3">
    <source>
        <dbReference type="Pfam" id="PF18116"/>
    </source>
</evidence>
<dbReference type="Gene3D" id="1.20.80.60">
    <property type="match status" value="1"/>
</dbReference>
<dbReference type="OrthoDB" id="6376425at2759"/>
<dbReference type="Pfam" id="PF18116">
    <property type="entry name" value="SNX17_FERM_C"/>
    <property type="match status" value="1"/>
</dbReference>
<dbReference type="SUPFAM" id="SSF64268">
    <property type="entry name" value="PX domain"/>
    <property type="match status" value="1"/>
</dbReference>
<dbReference type="InterPro" id="IPR048767">
    <property type="entry name" value="SNX17-31_FERM_F2"/>
</dbReference>
<dbReference type="InterPro" id="IPR036871">
    <property type="entry name" value="PX_dom_sf"/>
</dbReference>
<feature type="non-terminal residue" evidence="5">
    <location>
        <position position="376"/>
    </location>
</feature>
<organism evidence="5 6">
    <name type="scientific">Asbolus verrucosus</name>
    <name type="common">Desert ironclad beetle</name>
    <dbReference type="NCBI Taxonomy" id="1661398"/>
    <lineage>
        <taxon>Eukaryota</taxon>
        <taxon>Metazoa</taxon>
        <taxon>Ecdysozoa</taxon>
        <taxon>Arthropoda</taxon>
        <taxon>Hexapoda</taxon>
        <taxon>Insecta</taxon>
        <taxon>Pterygota</taxon>
        <taxon>Neoptera</taxon>
        <taxon>Endopterygota</taxon>
        <taxon>Coleoptera</taxon>
        <taxon>Polyphaga</taxon>
        <taxon>Cucujiformia</taxon>
        <taxon>Tenebrionidae</taxon>
        <taxon>Pimeliinae</taxon>
        <taxon>Asbolus</taxon>
    </lineage>
</organism>
<feature type="domain" description="PX" evidence="2">
    <location>
        <begin position="197"/>
        <end position="257"/>
    </location>
</feature>
<evidence type="ECO:0000259" key="4">
    <source>
        <dbReference type="Pfam" id="PF21271"/>
    </source>
</evidence>
<evidence type="ECO:0008006" key="7">
    <source>
        <dbReference type="Google" id="ProtNLM"/>
    </source>
</evidence>
<dbReference type="PANTHER" id="PTHR12431:SF14">
    <property type="entry name" value="LD15323P"/>
    <property type="match status" value="1"/>
</dbReference>
<evidence type="ECO:0000256" key="1">
    <source>
        <dbReference type="SAM" id="MobiDB-lite"/>
    </source>
</evidence>